<dbReference type="InterPro" id="IPR005754">
    <property type="entry name" value="Sortase"/>
</dbReference>
<dbReference type="Proteomes" id="UP000736583">
    <property type="component" value="Unassembled WGS sequence"/>
</dbReference>
<gene>
    <name evidence="2" type="ORF">KQI89_09455</name>
</gene>
<dbReference type="Pfam" id="PF04203">
    <property type="entry name" value="Sortase"/>
    <property type="match status" value="1"/>
</dbReference>
<dbReference type="EMBL" id="JAHLQL010000002">
    <property type="protein sequence ID" value="MBU5591994.1"/>
    <property type="molecule type" value="Genomic_DNA"/>
</dbReference>
<dbReference type="InterPro" id="IPR042000">
    <property type="entry name" value="Sortase_D_2"/>
</dbReference>
<organism evidence="2 3">
    <name type="scientific">Clostridium simiarum</name>
    <dbReference type="NCBI Taxonomy" id="2841506"/>
    <lineage>
        <taxon>Bacteria</taxon>
        <taxon>Bacillati</taxon>
        <taxon>Bacillota</taxon>
        <taxon>Clostridia</taxon>
        <taxon>Eubacteriales</taxon>
        <taxon>Clostridiaceae</taxon>
        <taxon>Clostridium</taxon>
    </lineage>
</organism>
<keyword evidence="1" id="KW-0812">Transmembrane</keyword>
<keyword evidence="1" id="KW-1133">Transmembrane helix</keyword>
<comment type="caution">
    <text evidence="2">The sequence shown here is derived from an EMBL/GenBank/DDBJ whole genome shotgun (WGS) entry which is preliminary data.</text>
</comment>
<name>A0ABS6F0H1_9CLOT</name>
<evidence type="ECO:0000313" key="2">
    <source>
        <dbReference type="EMBL" id="MBU5591994.1"/>
    </source>
</evidence>
<evidence type="ECO:0000256" key="1">
    <source>
        <dbReference type="SAM" id="Phobius"/>
    </source>
</evidence>
<keyword evidence="3" id="KW-1185">Reference proteome</keyword>
<protein>
    <submittedName>
        <fullName evidence="2">Class D sortase</fullName>
    </submittedName>
</protein>
<sequence>MNKRQLSGALLIIVGILIICTAAFMRFSSNKKQKDMMDRFENTLKNMGDYDIKEGDNKSPNGGPNYQEIDAIALMIIPKINVNAAVAEGTDMDTLKFAVGHFEGTAMPGEKGNFAVAGHRNYTYSEYFKRADELESGDEILVRTKGGEYKYKVTEKKIVEPEAVEVLNSTKDATLTIVTCTPGATKRLIINGKLQD</sequence>
<proteinExistence type="predicted"/>
<dbReference type="RefSeq" id="WP_216456893.1">
    <property type="nucleotide sequence ID" value="NZ_JAHLQL010000002.1"/>
</dbReference>
<dbReference type="CDD" id="cd06166">
    <property type="entry name" value="Sortase_D_2"/>
    <property type="match status" value="1"/>
</dbReference>
<dbReference type="NCBIfam" id="TIGR01076">
    <property type="entry name" value="sortase_fam"/>
    <property type="match status" value="1"/>
</dbReference>
<evidence type="ECO:0000313" key="3">
    <source>
        <dbReference type="Proteomes" id="UP000736583"/>
    </source>
</evidence>
<accession>A0ABS6F0H1</accession>
<keyword evidence="1" id="KW-0472">Membrane</keyword>
<feature type="transmembrane region" description="Helical" evidence="1">
    <location>
        <begin position="6"/>
        <end position="27"/>
    </location>
</feature>
<reference evidence="2 3" key="1">
    <citation type="submission" date="2021-06" db="EMBL/GenBank/DDBJ databases">
        <authorList>
            <person name="Sun Q."/>
            <person name="Li D."/>
        </authorList>
    </citation>
    <scope>NUCLEOTIDE SEQUENCE [LARGE SCALE GENOMIC DNA]</scope>
    <source>
        <strain evidence="2 3">MSJ-4</strain>
    </source>
</reference>